<comment type="caution">
    <text evidence="1">The sequence shown here is derived from an EMBL/GenBank/DDBJ whole genome shotgun (WGS) entry which is preliminary data.</text>
</comment>
<dbReference type="Proteomes" id="UP000758155">
    <property type="component" value="Unassembled WGS sequence"/>
</dbReference>
<dbReference type="OrthoDB" id="66095at2759"/>
<name>A0A9P4WTK1_9PLEO</name>
<evidence type="ECO:0000313" key="2">
    <source>
        <dbReference type="Proteomes" id="UP000758155"/>
    </source>
</evidence>
<organism evidence="1 2">
    <name type="scientific">Didymella heteroderae</name>
    <dbReference type="NCBI Taxonomy" id="1769908"/>
    <lineage>
        <taxon>Eukaryota</taxon>
        <taxon>Fungi</taxon>
        <taxon>Dikarya</taxon>
        <taxon>Ascomycota</taxon>
        <taxon>Pezizomycotina</taxon>
        <taxon>Dothideomycetes</taxon>
        <taxon>Pleosporomycetidae</taxon>
        <taxon>Pleosporales</taxon>
        <taxon>Pleosporineae</taxon>
        <taxon>Didymellaceae</taxon>
        <taxon>Didymella</taxon>
    </lineage>
</organism>
<reference evidence="1" key="1">
    <citation type="submission" date="2019-04" db="EMBL/GenBank/DDBJ databases">
        <title>Sequencing of skin fungus with MAO and IRED activity.</title>
        <authorList>
            <person name="Marsaioli A.J."/>
            <person name="Bonatto J.M.C."/>
            <person name="Reis Junior O."/>
        </authorList>
    </citation>
    <scope>NUCLEOTIDE SEQUENCE</scope>
    <source>
        <strain evidence="1">28M1</strain>
    </source>
</reference>
<keyword evidence="2" id="KW-1185">Reference proteome</keyword>
<sequence>MTPFTPTLDDLKSVITILAVFKLPNELALLVLDHARYWAEYKMESTRPFVLVDEDWVLDYSAAYPYLCVPVLVDVNRQDEPLKIREIAFTVVSHDQGWTTEPTKGTYETSSWFEVSIIRPRQAHSGVQETRFQPMARRLRDMVTRRETADSIIAASRIMLPDGSFDLVRRPSSLMEPQRLHCTEMMEVKSEGVKEGECAWYLQGNEVAREKSVFEGEMIKRYNVCWGSKANPIQVANEGAGSGEDFIDLLQKNDIICVWARAKASVSVL</sequence>
<protein>
    <submittedName>
        <fullName evidence="1">Uncharacterized protein</fullName>
    </submittedName>
</protein>
<accession>A0A9P4WTK1</accession>
<dbReference type="EMBL" id="SWKV01000017">
    <property type="protein sequence ID" value="KAF3042242.1"/>
    <property type="molecule type" value="Genomic_DNA"/>
</dbReference>
<dbReference type="AlphaFoldDB" id="A0A9P4WTK1"/>
<proteinExistence type="predicted"/>
<gene>
    <name evidence="1" type="ORF">E8E12_010109</name>
</gene>
<evidence type="ECO:0000313" key="1">
    <source>
        <dbReference type="EMBL" id="KAF3042242.1"/>
    </source>
</evidence>